<sequence length="168" mass="18730">MTVAQPQVPASHTNGNHEFNNYYNGYSSFVNPPNQTVNGHNLPNNPDVPMNPSEGAAQEPQTDAQNDQEVSTLPNLETSKLRNSCVSLPLPDSPTLSVLEARRRQAQTDKKSEEKTDQQPKKEISKDESINKEEEEKDVVKKEEEEAKDLTPSPESSTSRQTDPDFQP</sequence>
<feature type="compositionally biased region" description="Basic and acidic residues" evidence="1">
    <location>
        <begin position="100"/>
        <end position="149"/>
    </location>
</feature>
<organism evidence="2 3">
    <name type="scientific">Candidozyma pseudohaemuli</name>
    <dbReference type="NCBI Taxonomy" id="418784"/>
    <lineage>
        <taxon>Eukaryota</taxon>
        <taxon>Fungi</taxon>
        <taxon>Dikarya</taxon>
        <taxon>Ascomycota</taxon>
        <taxon>Saccharomycotina</taxon>
        <taxon>Pichiomycetes</taxon>
        <taxon>Metschnikowiaceae</taxon>
        <taxon>Candidozyma</taxon>
    </lineage>
</organism>
<dbReference type="Proteomes" id="UP000241107">
    <property type="component" value="Unassembled WGS sequence"/>
</dbReference>
<feature type="region of interest" description="Disordered" evidence="1">
    <location>
        <begin position="1"/>
        <end position="168"/>
    </location>
</feature>
<evidence type="ECO:0000256" key="1">
    <source>
        <dbReference type="SAM" id="MobiDB-lite"/>
    </source>
</evidence>
<accession>A0A2P7YXI9</accession>
<proteinExistence type="predicted"/>
<name>A0A2P7YXI9_9ASCO</name>
<dbReference type="EMBL" id="PYFQ01000001">
    <property type="protein sequence ID" value="PSK40662.1"/>
    <property type="molecule type" value="Genomic_DNA"/>
</dbReference>
<gene>
    <name evidence="2" type="ORF">C7M61_000310</name>
</gene>
<comment type="caution">
    <text evidence="2">The sequence shown here is derived from an EMBL/GenBank/DDBJ whole genome shotgun (WGS) entry which is preliminary data.</text>
</comment>
<dbReference type="VEuPathDB" id="FungiDB:C7M61_000310"/>
<keyword evidence="3" id="KW-1185">Reference proteome</keyword>
<dbReference type="AlphaFoldDB" id="A0A2P7YXI9"/>
<evidence type="ECO:0000313" key="2">
    <source>
        <dbReference type="EMBL" id="PSK40662.1"/>
    </source>
</evidence>
<feature type="compositionally biased region" description="Polar residues" evidence="1">
    <location>
        <begin position="1"/>
        <end position="44"/>
    </location>
</feature>
<reference evidence="2 3" key="1">
    <citation type="submission" date="2018-03" db="EMBL/GenBank/DDBJ databases">
        <title>Candida pseudohaemulonii genome assembly and annotation.</title>
        <authorList>
            <person name="Munoz J.F."/>
            <person name="Gade L.G."/>
            <person name="Chow N.A."/>
            <person name="Litvintseva A.P."/>
            <person name="Loparev V.N."/>
            <person name="Cuomo C.A."/>
        </authorList>
    </citation>
    <scope>NUCLEOTIDE SEQUENCE [LARGE SCALE GENOMIC DNA]</scope>
    <source>
        <strain evidence="2 3">B12108</strain>
    </source>
</reference>
<dbReference type="GeneID" id="36563703"/>
<evidence type="ECO:0000313" key="3">
    <source>
        <dbReference type="Proteomes" id="UP000241107"/>
    </source>
</evidence>
<feature type="compositionally biased region" description="Polar residues" evidence="1">
    <location>
        <begin position="59"/>
        <end position="86"/>
    </location>
</feature>
<protein>
    <submittedName>
        <fullName evidence="2">Uncharacterized protein</fullName>
    </submittedName>
</protein>
<dbReference type="RefSeq" id="XP_024715361.1">
    <property type="nucleotide sequence ID" value="XM_024855762.1"/>
</dbReference>
<dbReference type="OrthoDB" id="10432637at2759"/>